<accession>A0ABR8E6Y0</accession>
<evidence type="ECO:0000313" key="1">
    <source>
        <dbReference type="EMBL" id="MBD2536354.1"/>
    </source>
</evidence>
<comment type="caution">
    <text evidence="1">The sequence shown here is derived from an EMBL/GenBank/DDBJ whole genome shotgun (WGS) entry which is preliminary data.</text>
</comment>
<sequence length="102" mass="12346">MKEQWCIPEVNAEYVFRMEDVLDLYNEPYDPKRPVVCFDERPYQLVEEVRLPLPPEPEQPERYDFEYKRNGTVVNVLKKDITASKNVQFTPYLCHRFLDFIN</sequence>
<dbReference type="EMBL" id="JACJSI010000439">
    <property type="protein sequence ID" value="MBD2536354.1"/>
    <property type="molecule type" value="Genomic_DNA"/>
</dbReference>
<evidence type="ECO:0000313" key="2">
    <source>
        <dbReference type="Proteomes" id="UP000623440"/>
    </source>
</evidence>
<protein>
    <recommendedName>
        <fullName evidence="3">Transposase</fullName>
    </recommendedName>
</protein>
<proteinExistence type="predicted"/>
<keyword evidence="2" id="KW-1185">Reference proteome</keyword>
<reference evidence="1 2" key="1">
    <citation type="journal article" date="2020" name="ISME J.">
        <title>Comparative genomics reveals insights into cyanobacterial evolution and habitat adaptation.</title>
        <authorList>
            <person name="Chen M.Y."/>
            <person name="Teng W.K."/>
            <person name="Zhao L."/>
            <person name="Hu C.X."/>
            <person name="Zhou Y.K."/>
            <person name="Han B.P."/>
            <person name="Song L.R."/>
            <person name="Shu W.S."/>
        </authorList>
    </citation>
    <scope>NUCLEOTIDE SEQUENCE [LARGE SCALE GENOMIC DNA]</scope>
    <source>
        <strain evidence="1 2">FACHB-838</strain>
    </source>
</reference>
<dbReference type="Proteomes" id="UP000623440">
    <property type="component" value="Unassembled WGS sequence"/>
</dbReference>
<organism evidence="1 2">
    <name type="scientific">Nostoc flagelliforme FACHB-838</name>
    <dbReference type="NCBI Taxonomy" id="2692904"/>
    <lineage>
        <taxon>Bacteria</taxon>
        <taxon>Bacillati</taxon>
        <taxon>Cyanobacteriota</taxon>
        <taxon>Cyanophyceae</taxon>
        <taxon>Nostocales</taxon>
        <taxon>Nostocaceae</taxon>
        <taxon>Nostoc</taxon>
    </lineage>
</organism>
<evidence type="ECO:0008006" key="3">
    <source>
        <dbReference type="Google" id="ProtNLM"/>
    </source>
</evidence>
<name>A0ABR8E6Y0_9NOSO</name>
<gene>
    <name evidence="1" type="ORF">H6G97_46550</name>
</gene>